<protein>
    <submittedName>
        <fullName evidence="1">Uncharacterized protein</fullName>
    </submittedName>
</protein>
<dbReference type="AlphaFoldDB" id="A0A7J0EWY3"/>
<proteinExistence type="predicted"/>
<keyword evidence="2" id="KW-1185">Reference proteome</keyword>
<organism evidence="1 2">
    <name type="scientific">Actinidia rufa</name>
    <dbReference type="NCBI Taxonomy" id="165716"/>
    <lineage>
        <taxon>Eukaryota</taxon>
        <taxon>Viridiplantae</taxon>
        <taxon>Streptophyta</taxon>
        <taxon>Embryophyta</taxon>
        <taxon>Tracheophyta</taxon>
        <taxon>Spermatophyta</taxon>
        <taxon>Magnoliopsida</taxon>
        <taxon>eudicotyledons</taxon>
        <taxon>Gunneridae</taxon>
        <taxon>Pentapetalae</taxon>
        <taxon>asterids</taxon>
        <taxon>Ericales</taxon>
        <taxon>Actinidiaceae</taxon>
        <taxon>Actinidia</taxon>
    </lineage>
</organism>
<sequence length="275" mass="30426">MLDEIGVYLRHLVECPCENLDICFRSVQALHDHSLQVSLNVFQNFVIFLNQLHFFHGRLSGDRSEPISANNCIIRGRYITNNKLCNQLLGTSLDFEGYSPQGPVKLSDELIKKKLQSSIILDFLPLLLVKGTFQPLIVPFGIPTHGVHLSSVNFFGWSIPSMSRKNGVWYLRTGSLGSGLVVQATDLVGMMTFIECLTEFNAGMSSAWKHPPLARCHGFTIAPTIQADMGSMLPPILTFPGRKALDGYVPAGSSLRDQPTWFLPRGGLGHPLGIY</sequence>
<dbReference type="Proteomes" id="UP000585474">
    <property type="component" value="Unassembled WGS sequence"/>
</dbReference>
<name>A0A7J0EWY3_9ERIC</name>
<comment type="caution">
    <text evidence="1">The sequence shown here is derived from an EMBL/GenBank/DDBJ whole genome shotgun (WGS) entry which is preliminary data.</text>
</comment>
<reference evidence="1 2" key="1">
    <citation type="submission" date="2019-07" db="EMBL/GenBank/DDBJ databases">
        <title>De Novo Assembly of kiwifruit Actinidia rufa.</title>
        <authorList>
            <person name="Sugita-Konishi S."/>
            <person name="Sato K."/>
            <person name="Mori E."/>
            <person name="Abe Y."/>
            <person name="Kisaki G."/>
            <person name="Hamano K."/>
            <person name="Suezawa K."/>
            <person name="Otani M."/>
            <person name="Fukuda T."/>
            <person name="Manabe T."/>
            <person name="Gomi K."/>
            <person name="Tabuchi M."/>
            <person name="Akimitsu K."/>
            <person name="Kataoka I."/>
        </authorList>
    </citation>
    <scope>NUCLEOTIDE SEQUENCE [LARGE SCALE GENOMIC DNA]</scope>
    <source>
        <strain evidence="2">cv. Fuchu</strain>
    </source>
</reference>
<gene>
    <name evidence="1" type="ORF">Acr_07g0011800</name>
</gene>
<accession>A0A7J0EWY3</accession>
<dbReference type="EMBL" id="BJWL01000007">
    <property type="protein sequence ID" value="GFY90984.1"/>
    <property type="molecule type" value="Genomic_DNA"/>
</dbReference>
<evidence type="ECO:0000313" key="2">
    <source>
        <dbReference type="Proteomes" id="UP000585474"/>
    </source>
</evidence>
<evidence type="ECO:0000313" key="1">
    <source>
        <dbReference type="EMBL" id="GFY90984.1"/>
    </source>
</evidence>